<sequence>TTTNSSTNMYQLMIEMLVVLIQKKRPTFRYCLDVLDDILSHTDDIALQGTFISDGRQSTSLRTDNLSEQVTVAEQSIPKYLELLYDQDDSSGYEIPRSLEPSSLDATTTHKHNEDEEDRSSLEKLLPVSADYSNL</sequence>
<evidence type="ECO:0000313" key="2">
    <source>
        <dbReference type="EMBL" id="JAR96621.1"/>
    </source>
</evidence>
<feature type="non-terminal residue" evidence="2">
    <location>
        <position position="1"/>
    </location>
</feature>
<protein>
    <submittedName>
        <fullName evidence="2">Proto-oncogene tyrosine-protein kinase ros</fullName>
    </submittedName>
</protein>
<accession>A0A170VG21</accession>
<feature type="non-terminal residue" evidence="2">
    <location>
        <position position="135"/>
    </location>
</feature>
<dbReference type="GO" id="GO:0016301">
    <property type="term" value="F:kinase activity"/>
    <property type="evidence" value="ECO:0007669"/>
    <property type="project" value="UniProtKB-KW"/>
</dbReference>
<reference evidence="2" key="1">
    <citation type="submission" date="2016-04" db="EMBL/GenBank/DDBJ databases">
        <authorList>
            <person name="Calderon-Fernandez G.M.Sr."/>
        </authorList>
    </citation>
    <scope>NUCLEOTIDE SEQUENCE</scope>
    <source>
        <strain evidence="2">Int1</strain>
        <tissue evidence="2">Integument</tissue>
    </source>
</reference>
<name>A0A170VG21_TRIIF</name>
<dbReference type="EMBL" id="GEMB01006729">
    <property type="protein sequence ID" value="JAR96621.1"/>
    <property type="molecule type" value="Transcribed_RNA"/>
</dbReference>
<reference evidence="2" key="2">
    <citation type="journal article" date="2017" name="J. Med. Entomol.">
        <title>Transcriptome Analysis of the Triatoma infestans (Hemiptera: Reduviidae) Integument.</title>
        <authorList>
            <person name="Calderon-Fernandez G.M."/>
            <person name="Moriconi D.E."/>
            <person name="Dulbecco A.B."/>
            <person name="Juarez M.P."/>
        </authorList>
    </citation>
    <scope>NUCLEOTIDE SEQUENCE</scope>
    <source>
        <strain evidence="2">Int1</strain>
        <tissue evidence="2">Integument</tissue>
    </source>
</reference>
<feature type="region of interest" description="Disordered" evidence="1">
    <location>
        <begin position="92"/>
        <end position="135"/>
    </location>
</feature>
<feature type="compositionally biased region" description="Basic and acidic residues" evidence="1">
    <location>
        <begin position="111"/>
        <end position="122"/>
    </location>
</feature>
<dbReference type="AlphaFoldDB" id="A0A170VG21"/>
<keyword evidence="2" id="KW-0808">Transferase</keyword>
<evidence type="ECO:0000256" key="1">
    <source>
        <dbReference type="SAM" id="MobiDB-lite"/>
    </source>
</evidence>
<organism evidence="2">
    <name type="scientific">Triatoma infestans</name>
    <name type="common">Assassin bug</name>
    <dbReference type="NCBI Taxonomy" id="30076"/>
    <lineage>
        <taxon>Eukaryota</taxon>
        <taxon>Metazoa</taxon>
        <taxon>Ecdysozoa</taxon>
        <taxon>Arthropoda</taxon>
        <taxon>Hexapoda</taxon>
        <taxon>Insecta</taxon>
        <taxon>Pterygota</taxon>
        <taxon>Neoptera</taxon>
        <taxon>Paraneoptera</taxon>
        <taxon>Hemiptera</taxon>
        <taxon>Heteroptera</taxon>
        <taxon>Panheteroptera</taxon>
        <taxon>Cimicomorpha</taxon>
        <taxon>Reduviidae</taxon>
        <taxon>Triatominae</taxon>
        <taxon>Triatoma</taxon>
    </lineage>
</organism>
<proteinExistence type="predicted"/>
<keyword evidence="2" id="KW-0418">Kinase</keyword>